<dbReference type="Gene3D" id="3.40.50.2000">
    <property type="entry name" value="Glycogen Phosphorylase B"/>
    <property type="match status" value="2"/>
</dbReference>
<dbReference type="OrthoDB" id="1522162at2"/>
<protein>
    <submittedName>
        <fullName evidence="2">Glycosyltransferase involved in cell wall biosynthesis</fullName>
    </submittedName>
</protein>
<dbReference type="PANTHER" id="PTHR12526">
    <property type="entry name" value="GLYCOSYLTRANSFERASE"/>
    <property type="match status" value="1"/>
</dbReference>
<evidence type="ECO:0000313" key="3">
    <source>
        <dbReference type="Proteomes" id="UP000276282"/>
    </source>
</evidence>
<name>A0A495PXF6_9FLAO</name>
<accession>A0A495PXF6</accession>
<evidence type="ECO:0000313" key="2">
    <source>
        <dbReference type="EMBL" id="RKS53469.1"/>
    </source>
</evidence>
<gene>
    <name evidence="2" type="ORF">BC962_1720</name>
</gene>
<dbReference type="GO" id="GO:0016757">
    <property type="term" value="F:glycosyltransferase activity"/>
    <property type="evidence" value="ECO:0007669"/>
    <property type="project" value="UniProtKB-ARBA"/>
</dbReference>
<keyword evidence="2" id="KW-0808">Transferase</keyword>
<dbReference type="Pfam" id="PF13439">
    <property type="entry name" value="Glyco_transf_4"/>
    <property type="match status" value="1"/>
</dbReference>
<dbReference type="CDD" id="cd03801">
    <property type="entry name" value="GT4_PimA-like"/>
    <property type="match status" value="1"/>
</dbReference>
<keyword evidence="3" id="KW-1185">Reference proteome</keyword>
<reference evidence="2 3" key="1">
    <citation type="submission" date="2018-10" db="EMBL/GenBank/DDBJ databases">
        <title>Genomic Encyclopedia of Archaeal and Bacterial Type Strains, Phase II (KMG-II): from individual species to whole genera.</title>
        <authorList>
            <person name="Goeker M."/>
        </authorList>
    </citation>
    <scope>NUCLEOTIDE SEQUENCE [LARGE SCALE GENOMIC DNA]</scope>
    <source>
        <strain evidence="2 3">DSM 19839</strain>
    </source>
</reference>
<dbReference type="AlphaFoldDB" id="A0A495PXF6"/>
<feature type="domain" description="Glycosyltransferase subfamily 4-like N-terminal" evidence="1">
    <location>
        <begin position="12"/>
        <end position="164"/>
    </location>
</feature>
<dbReference type="Proteomes" id="UP000276282">
    <property type="component" value="Unassembled WGS sequence"/>
</dbReference>
<organism evidence="2 3">
    <name type="scientific">Gillisia mitskevichiae</name>
    <dbReference type="NCBI Taxonomy" id="270921"/>
    <lineage>
        <taxon>Bacteria</taxon>
        <taxon>Pseudomonadati</taxon>
        <taxon>Bacteroidota</taxon>
        <taxon>Flavobacteriia</taxon>
        <taxon>Flavobacteriales</taxon>
        <taxon>Flavobacteriaceae</taxon>
        <taxon>Gillisia</taxon>
    </lineage>
</organism>
<dbReference type="Pfam" id="PF13692">
    <property type="entry name" value="Glyco_trans_1_4"/>
    <property type="match status" value="1"/>
</dbReference>
<dbReference type="SUPFAM" id="SSF53756">
    <property type="entry name" value="UDP-Glycosyltransferase/glycogen phosphorylase"/>
    <property type="match status" value="1"/>
</dbReference>
<dbReference type="InterPro" id="IPR028098">
    <property type="entry name" value="Glyco_trans_4-like_N"/>
</dbReference>
<evidence type="ECO:0000259" key="1">
    <source>
        <dbReference type="Pfam" id="PF13439"/>
    </source>
</evidence>
<dbReference type="RefSeq" id="WP_121345562.1">
    <property type="nucleotide sequence ID" value="NZ_RBLG01000002.1"/>
</dbReference>
<dbReference type="EMBL" id="RBLG01000002">
    <property type="protein sequence ID" value="RKS53469.1"/>
    <property type="molecule type" value="Genomic_DNA"/>
</dbReference>
<proteinExistence type="predicted"/>
<sequence length="369" mass="42063">MNILHVSAVKSWGGGENHIENLCNELHQISPSTQNSVLCLKNGLFHKKLQNSKISFETVSIDFKMDLRFCFKLISICRKQHIDLIHIHDSTALTLCIMADHLYNLPPFVFSKKTTFPIRSRKQTLYKYNYKKIKKILCVSEATKAITATNVNDPSKLVSIYHGTKVNGSCSTEAINIRDQYEIEPLKKIIGNIANHNWPKDLDTFINVANNLINERGIKNLHFIQIGNYTTETPDLIKKIEKFNLSEHITLTNVIPNASRLILQFDISLVTSKSEGVPQFIYESFLNKVPVVSTNVGGISEIIEHETNGLLATAEDFMKLADHVVLLLENSELKERFVNISYNEVREKYTTEMMAKKTLQEYKLVLHGK</sequence>
<dbReference type="PANTHER" id="PTHR12526:SF630">
    <property type="entry name" value="GLYCOSYLTRANSFERASE"/>
    <property type="match status" value="1"/>
</dbReference>
<comment type="caution">
    <text evidence="2">The sequence shown here is derived from an EMBL/GenBank/DDBJ whole genome shotgun (WGS) entry which is preliminary data.</text>
</comment>